<feature type="compositionally biased region" description="Basic residues" evidence="1">
    <location>
        <begin position="1"/>
        <end position="14"/>
    </location>
</feature>
<comment type="caution">
    <text evidence="3">The sequence shown here is derived from an EMBL/GenBank/DDBJ whole genome shotgun (WGS) entry which is preliminary data.</text>
</comment>
<evidence type="ECO:0000259" key="2">
    <source>
        <dbReference type="SMART" id="SM00849"/>
    </source>
</evidence>
<feature type="non-terminal residue" evidence="3">
    <location>
        <position position="1"/>
    </location>
</feature>
<organism evidence="3 4">
    <name type="scientific">Streptomyces carpinensis</name>
    <dbReference type="NCBI Taxonomy" id="66369"/>
    <lineage>
        <taxon>Bacteria</taxon>
        <taxon>Bacillati</taxon>
        <taxon>Actinomycetota</taxon>
        <taxon>Actinomycetes</taxon>
        <taxon>Kitasatosporales</taxon>
        <taxon>Streptomycetaceae</taxon>
        <taxon>Streptomyces</taxon>
    </lineage>
</organism>
<accession>A0ABV1W0Z2</accession>
<dbReference type="PANTHER" id="PTHR23131">
    <property type="entry name" value="ENDORIBONUCLEASE LACTB2"/>
    <property type="match status" value="1"/>
</dbReference>
<dbReference type="Gene3D" id="1.10.10.10">
    <property type="entry name" value="Winged helix-like DNA-binding domain superfamily/Winged helix DNA-binding domain"/>
    <property type="match status" value="1"/>
</dbReference>
<name>A0ABV1W0Z2_9ACTN</name>
<dbReference type="InterPro" id="IPR036388">
    <property type="entry name" value="WH-like_DNA-bd_sf"/>
</dbReference>
<proteinExistence type="predicted"/>
<reference evidence="3 4" key="1">
    <citation type="submission" date="2024-06" db="EMBL/GenBank/DDBJ databases">
        <title>The Natural Products Discovery Center: Release of the First 8490 Sequenced Strains for Exploring Actinobacteria Biosynthetic Diversity.</title>
        <authorList>
            <person name="Kalkreuter E."/>
            <person name="Kautsar S.A."/>
            <person name="Yang D."/>
            <person name="Bader C.D."/>
            <person name="Teijaro C.N."/>
            <person name="Fluegel L."/>
            <person name="Davis C.M."/>
            <person name="Simpson J.R."/>
            <person name="Lauterbach L."/>
            <person name="Steele A.D."/>
            <person name="Gui C."/>
            <person name="Meng S."/>
            <person name="Li G."/>
            <person name="Viehrig K."/>
            <person name="Ye F."/>
            <person name="Su P."/>
            <person name="Kiefer A.F."/>
            <person name="Nichols A."/>
            <person name="Cepeda A.J."/>
            <person name="Yan W."/>
            <person name="Fan B."/>
            <person name="Jiang Y."/>
            <person name="Adhikari A."/>
            <person name="Zheng C.-J."/>
            <person name="Schuster L."/>
            <person name="Cowan T.M."/>
            <person name="Smanski M.J."/>
            <person name="Chevrette M.G."/>
            <person name="De Carvalho L.P.S."/>
            <person name="Shen B."/>
        </authorList>
    </citation>
    <scope>NUCLEOTIDE SEQUENCE [LARGE SCALE GENOMIC DNA]</scope>
    <source>
        <strain evidence="3 4">NPDC000634</strain>
    </source>
</reference>
<dbReference type="PANTHER" id="PTHR23131:SF4">
    <property type="entry name" value="METALLO-BETA-LACTAMASE SUPERFAMILY POTEIN"/>
    <property type="match status" value="1"/>
</dbReference>
<feature type="region of interest" description="Disordered" evidence="1">
    <location>
        <begin position="374"/>
        <end position="399"/>
    </location>
</feature>
<feature type="compositionally biased region" description="Low complexity" evidence="1">
    <location>
        <begin position="177"/>
        <end position="195"/>
    </location>
</feature>
<feature type="region of interest" description="Disordered" evidence="1">
    <location>
        <begin position="153"/>
        <end position="196"/>
    </location>
</feature>
<dbReference type="Proteomes" id="UP001458415">
    <property type="component" value="Unassembled WGS sequence"/>
</dbReference>
<sequence>MAPVRPRPRTRPLPRHGQALRGHAGDPGRGGLSMEVTGLLQQQAWRRRVLPPVEQVRPGLWSLPVPMPNNPLRYVLCYAFEAGPGLVLVDPGWPFEGGWEALTGNLAAIGARPHDVTGVLVTHAHLDHLGLAGQVRAESGCWVAMHPAEQHALHGQAGSRTEAKAGGGDGRDWWAEAGIPPDSGADAPPSGSSGALEGLVGLEPDLLLEHGDSARIPDRDVRVLWTPGHTPGHLCFVAPDDGVVLTGDHLLPRITPNISSYAYDTLDPLGDYLDSLDLLPQHDAFEALPGHEYRFRGIAARAAAVSAHHARRLAEIQRQVVSADGATTWEIAARITWSRDWAEYSGFMLLSAVGETQSHLQYLEARGLVRREGGRPVRWFPGPDPGLSGSLPQDSRSTA</sequence>
<evidence type="ECO:0000256" key="1">
    <source>
        <dbReference type="SAM" id="MobiDB-lite"/>
    </source>
</evidence>
<evidence type="ECO:0000313" key="4">
    <source>
        <dbReference type="Proteomes" id="UP001458415"/>
    </source>
</evidence>
<dbReference type="SMART" id="SM00849">
    <property type="entry name" value="Lactamase_B"/>
    <property type="match status" value="1"/>
</dbReference>
<dbReference type="InterPro" id="IPR001279">
    <property type="entry name" value="Metallo-B-lactamas"/>
</dbReference>
<protein>
    <submittedName>
        <fullName evidence="3">MBL fold metallo-hydrolase</fullName>
    </submittedName>
</protein>
<feature type="region of interest" description="Disordered" evidence="1">
    <location>
        <begin position="1"/>
        <end position="33"/>
    </location>
</feature>
<dbReference type="InterPro" id="IPR050662">
    <property type="entry name" value="Sec-metab_biosynth-thioest"/>
</dbReference>
<keyword evidence="4" id="KW-1185">Reference proteome</keyword>
<dbReference type="Pfam" id="PF00753">
    <property type="entry name" value="Lactamase_B"/>
    <property type="match status" value="1"/>
</dbReference>
<evidence type="ECO:0000313" key="3">
    <source>
        <dbReference type="EMBL" id="MER6977854.1"/>
    </source>
</evidence>
<dbReference type="Gene3D" id="3.60.15.10">
    <property type="entry name" value="Ribonuclease Z/Hydroxyacylglutathione hydrolase-like"/>
    <property type="match status" value="1"/>
</dbReference>
<gene>
    <name evidence="3" type="ORF">ABT317_12725</name>
</gene>
<feature type="domain" description="Metallo-beta-lactamase" evidence="2">
    <location>
        <begin position="74"/>
        <end position="291"/>
    </location>
</feature>
<dbReference type="SUPFAM" id="SSF56281">
    <property type="entry name" value="Metallo-hydrolase/oxidoreductase"/>
    <property type="match status" value="1"/>
</dbReference>
<dbReference type="InterPro" id="IPR036866">
    <property type="entry name" value="RibonucZ/Hydroxyglut_hydro"/>
</dbReference>
<dbReference type="EMBL" id="JBEPCU010000168">
    <property type="protein sequence ID" value="MER6977854.1"/>
    <property type="molecule type" value="Genomic_DNA"/>
</dbReference>